<accession>A0A4D4LFA1</accession>
<reference evidence="1 2" key="1">
    <citation type="journal article" date="2020" name="Int. J. Syst. Evol. Microbiol.">
        <title>Reclassification of Streptomyces castelarensis and Streptomyces sporoclivatus as later heterotypic synonyms of Streptomyces antimycoticus.</title>
        <authorList>
            <person name="Komaki H."/>
            <person name="Tamura T."/>
        </authorList>
    </citation>
    <scope>NUCLEOTIDE SEQUENCE [LARGE SCALE GENOMIC DNA]</scope>
    <source>
        <strain evidence="1 2">NBRC 13459</strain>
    </source>
</reference>
<proteinExistence type="predicted"/>
<dbReference type="AlphaFoldDB" id="A0A4D4LFA1"/>
<dbReference type="EMBL" id="BJHW01000001">
    <property type="protein sequence ID" value="GDY56783.1"/>
    <property type="molecule type" value="Genomic_DNA"/>
</dbReference>
<comment type="caution">
    <text evidence="1">The sequence shown here is derived from an EMBL/GenBank/DDBJ whole genome shotgun (WGS) entry which is preliminary data.</text>
</comment>
<name>A0A4D4LFA1_STRVO</name>
<dbReference type="Proteomes" id="UP000301309">
    <property type="component" value="Unassembled WGS sequence"/>
</dbReference>
<gene>
    <name evidence="1" type="ORF">SVIO_074060</name>
</gene>
<protein>
    <submittedName>
        <fullName evidence="1">Uncharacterized protein</fullName>
    </submittedName>
</protein>
<keyword evidence="2" id="KW-1185">Reference proteome</keyword>
<sequence>MFGHQDGQLRGGLVVASGAQIDRGALLDRRPPLLLQTGAQGLGQPAARDIRQRGPAPQMERGAQQLTGPVLGGHGGLGLPGGPGVLGSLPRGPHQIAEPVEIDLLTRDGQGIALRRCRQLGPGQGGQDPPQLGNLHLYGVSRGPRRVLAPYCQHQPVDGHHAAGGHQQHRQNGPLLCGGRPQQTLALPYSDRSQQAKLGPIHTLPPLVPEISL</sequence>
<evidence type="ECO:0000313" key="1">
    <source>
        <dbReference type="EMBL" id="GDY56783.1"/>
    </source>
</evidence>
<organism evidence="1 2">
    <name type="scientific">Streptomyces violaceusniger</name>
    <dbReference type="NCBI Taxonomy" id="68280"/>
    <lineage>
        <taxon>Bacteria</taxon>
        <taxon>Bacillati</taxon>
        <taxon>Actinomycetota</taxon>
        <taxon>Actinomycetes</taxon>
        <taxon>Kitasatosporales</taxon>
        <taxon>Streptomycetaceae</taxon>
        <taxon>Streptomyces</taxon>
        <taxon>Streptomyces violaceusniger group</taxon>
    </lineage>
</organism>
<evidence type="ECO:0000313" key="2">
    <source>
        <dbReference type="Proteomes" id="UP000301309"/>
    </source>
</evidence>